<dbReference type="PANTHER" id="PTHR47637">
    <property type="entry name" value="CHAPERONE SURA"/>
    <property type="match status" value="1"/>
</dbReference>
<dbReference type="Pfam" id="PF00639">
    <property type="entry name" value="Rotamase"/>
    <property type="match status" value="1"/>
</dbReference>
<evidence type="ECO:0000259" key="4">
    <source>
        <dbReference type="PROSITE" id="PS50198"/>
    </source>
</evidence>
<dbReference type="Pfam" id="PF13616">
    <property type="entry name" value="Rotamase_3"/>
    <property type="match status" value="1"/>
</dbReference>
<evidence type="ECO:0000313" key="5">
    <source>
        <dbReference type="EMBL" id="MFD0751921.1"/>
    </source>
</evidence>
<dbReference type="RefSeq" id="WP_377102234.1">
    <property type="nucleotide sequence ID" value="NZ_JBHTHU010000021.1"/>
</dbReference>
<reference evidence="6" key="1">
    <citation type="journal article" date="2019" name="Int. J. Syst. Evol. Microbiol.">
        <title>The Global Catalogue of Microorganisms (GCM) 10K type strain sequencing project: providing services to taxonomists for standard genome sequencing and annotation.</title>
        <authorList>
            <consortium name="The Broad Institute Genomics Platform"/>
            <consortium name="The Broad Institute Genome Sequencing Center for Infectious Disease"/>
            <person name="Wu L."/>
            <person name="Ma J."/>
        </authorList>
    </citation>
    <scope>NUCLEOTIDE SEQUENCE [LARGE SCALE GENOMIC DNA]</scope>
    <source>
        <strain evidence="6">CCUG 63418</strain>
    </source>
</reference>
<feature type="domain" description="PpiC" evidence="4">
    <location>
        <begin position="273"/>
        <end position="393"/>
    </location>
</feature>
<evidence type="ECO:0000313" key="6">
    <source>
        <dbReference type="Proteomes" id="UP001596958"/>
    </source>
</evidence>
<dbReference type="InterPro" id="IPR050280">
    <property type="entry name" value="OMP_Chaperone_SurA"/>
</dbReference>
<dbReference type="InterPro" id="IPR027304">
    <property type="entry name" value="Trigger_fact/SurA_dom_sf"/>
</dbReference>
<keyword evidence="1 3" id="KW-0732">Signal</keyword>
<dbReference type="SUPFAM" id="SSF109998">
    <property type="entry name" value="Triger factor/SurA peptide-binding domain-like"/>
    <property type="match status" value="1"/>
</dbReference>
<accession>A0ABW2Z597</accession>
<protein>
    <submittedName>
        <fullName evidence="5">Peptidylprolyl isomerase</fullName>
        <ecNumber evidence="5">5.2.1.8</ecNumber>
    </submittedName>
</protein>
<dbReference type="InterPro" id="IPR046357">
    <property type="entry name" value="PPIase_dom_sf"/>
</dbReference>
<sequence length="458" mass="51862">MRKITLVIIGFVLFTTAASAQKQVLDKIVATVGGNIILKSDLDLQYSLYLSNGNPPNEDIKCTLLQSILSQKLLNHQAQIDSIEVKNDDVDNEIDRRMRRSIQQAGGEANLEKFLNKSLVQYKDEIRGEIKEGMLAERMRAKITEKINITPQEIKKFFDAIPKDSLPTFNKEVEVGQIVIDPKLSKEEKEDSRKKAQDLLERFKNGEDFATLAKLYSHDLASAREGGDLGFGDRTGYVKEFSAWAFKLKAGETSPVFESDFGFHFLQVIERRGENVHARHILIMPKITEASVKRAQTKADSIYKVIMDSKGKGEYFASAANVFSDDKETKYSGGMLLNPDNVEVRTTFIPTNRLDPQVALVIDTMKVGAISKAQLYTDPNTGKASYRVYYLKSVTDAHKANLEQDYPKIKAMANSNKMNRVMSEWFEKKRKENYIKIDKQYQQCPQLQGWSTVTASIK</sequence>
<dbReference type="EMBL" id="JBHTHU010000021">
    <property type="protein sequence ID" value="MFD0751921.1"/>
    <property type="molecule type" value="Genomic_DNA"/>
</dbReference>
<dbReference type="Proteomes" id="UP001596958">
    <property type="component" value="Unassembled WGS sequence"/>
</dbReference>
<dbReference type="EC" id="5.2.1.8" evidence="5"/>
<dbReference type="InterPro" id="IPR000297">
    <property type="entry name" value="PPIase_PpiC"/>
</dbReference>
<feature type="signal peptide" evidence="3">
    <location>
        <begin position="1"/>
        <end position="20"/>
    </location>
</feature>
<keyword evidence="6" id="KW-1185">Reference proteome</keyword>
<evidence type="ECO:0000256" key="1">
    <source>
        <dbReference type="ARBA" id="ARBA00022729"/>
    </source>
</evidence>
<comment type="caution">
    <text evidence="5">The sequence shown here is derived from an EMBL/GenBank/DDBJ whole genome shotgun (WGS) entry which is preliminary data.</text>
</comment>
<dbReference type="PROSITE" id="PS50198">
    <property type="entry name" value="PPIC_PPIASE_2"/>
    <property type="match status" value="2"/>
</dbReference>
<organism evidence="5 6">
    <name type="scientific">Mucilaginibacter calamicampi</name>
    <dbReference type="NCBI Taxonomy" id="1302352"/>
    <lineage>
        <taxon>Bacteria</taxon>
        <taxon>Pseudomonadati</taxon>
        <taxon>Bacteroidota</taxon>
        <taxon>Sphingobacteriia</taxon>
        <taxon>Sphingobacteriales</taxon>
        <taxon>Sphingobacteriaceae</taxon>
        <taxon>Mucilaginibacter</taxon>
    </lineage>
</organism>
<gene>
    <name evidence="5" type="ORF">ACFQZS_17340</name>
</gene>
<dbReference type="PANTHER" id="PTHR47637:SF1">
    <property type="entry name" value="CHAPERONE SURA"/>
    <property type="match status" value="1"/>
</dbReference>
<feature type="chain" id="PRO_5045614932" evidence="3">
    <location>
        <begin position="21"/>
        <end position="458"/>
    </location>
</feature>
<evidence type="ECO:0000256" key="2">
    <source>
        <dbReference type="PROSITE-ProRule" id="PRU00278"/>
    </source>
</evidence>
<dbReference type="Gene3D" id="1.10.4030.10">
    <property type="entry name" value="Porin chaperone SurA, peptide-binding domain"/>
    <property type="match status" value="1"/>
</dbReference>
<keyword evidence="2 5" id="KW-0413">Isomerase</keyword>
<evidence type="ECO:0000256" key="3">
    <source>
        <dbReference type="SAM" id="SignalP"/>
    </source>
</evidence>
<name>A0ABW2Z597_9SPHI</name>
<feature type="domain" description="PpiC" evidence="4">
    <location>
        <begin position="170"/>
        <end position="270"/>
    </location>
</feature>
<dbReference type="InterPro" id="IPR023058">
    <property type="entry name" value="PPIase_PpiC_CS"/>
</dbReference>
<dbReference type="PROSITE" id="PS01096">
    <property type="entry name" value="PPIC_PPIASE_1"/>
    <property type="match status" value="1"/>
</dbReference>
<dbReference type="Gene3D" id="3.10.50.40">
    <property type="match status" value="2"/>
</dbReference>
<dbReference type="GO" id="GO:0003755">
    <property type="term" value="F:peptidyl-prolyl cis-trans isomerase activity"/>
    <property type="evidence" value="ECO:0007669"/>
    <property type="project" value="UniProtKB-EC"/>
</dbReference>
<dbReference type="SUPFAM" id="SSF54534">
    <property type="entry name" value="FKBP-like"/>
    <property type="match status" value="2"/>
</dbReference>
<keyword evidence="2" id="KW-0697">Rotamase</keyword>
<proteinExistence type="predicted"/>